<keyword evidence="1" id="KW-0732">Signal</keyword>
<sequence>MLRYIISVCFLGCLFWSSAQEKKSKTIDLNPKDTTVYKQPYGLRAGIDLSRLISSFLDDDYTGFEIVADYRLSQKLYIAAEIGNEKKTIQEDLYNFTTSGSYIKAGVDYNTYGNWYGEQNMITLGGRYAVSSHSQTVNDFQLFDSNRYWNPDDFVAGSDVPREFDGRAKSWIEGVVGVKMELFKNLYLGGSIRLAYLFSDPQEAEFWDLFIPGFNKVTDNSRFGVGYNYSISYLIPLYKKTKKVEEKPVPEEGQ</sequence>
<evidence type="ECO:0000256" key="1">
    <source>
        <dbReference type="SAM" id="SignalP"/>
    </source>
</evidence>
<dbReference type="Proteomes" id="UP000310017">
    <property type="component" value="Chromosome"/>
</dbReference>
<organism evidence="2 3">
    <name type="scientific">Aggregatimonas sangjinii</name>
    <dbReference type="NCBI Taxonomy" id="2583587"/>
    <lineage>
        <taxon>Bacteria</taxon>
        <taxon>Pseudomonadati</taxon>
        <taxon>Bacteroidota</taxon>
        <taxon>Flavobacteriia</taxon>
        <taxon>Flavobacteriales</taxon>
        <taxon>Flavobacteriaceae</taxon>
        <taxon>Aggregatimonas</taxon>
    </lineage>
</organism>
<dbReference type="EMBL" id="CP040710">
    <property type="protein sequence ID" value="QCX00553.1"/>
    <property type="molecule type" value="Genomic_DNA"/>
</dbReference>
<name>A0A5B7SU06_9FLAO</name>
<reference evidence="2 3" key="1">
    <citation type="submission" date="2019-05" db="EMBL/GenBank/DDBJ databases">
        <title>Genome sequencing of F202Z8.</title>
        <authorList>
            <person name="Kwon Y.M."/>
        </authorList>
    </citation>
    <scope>NUCLEOTIDE SEQUENCE [LARGE SCALE GENOMIC DNA]</scope>
    <source>
        <strain evidence="2 3">F202Z8</strain>
    </source>
</reference>
<gene>
    <name evidence="2" type="ORF">FGM00_10675</name>
</gene>
<evidence type="ECO:0000313" key="2">
    <source>
        <dbReference type="EMBL" id="QCX00553.1"/>
    </source>
</evidence>
<dbReference type="OrthoDB" id="1199048at2"/>
<feature type="signal peptide" evidence="1">
    <location>
        <begin position="1"/>
        <end position="19"/>
    </location>
</feature>
<protein>
    <submittedName>
        <fullName evidence="2">Uncharacterized protein</fullName>
    </submittedName>
</protein>
<dbReference type="InterPro" id="IPR046111">
    <property type="entry name" value="DUF6048"/>
</dbReference>
<proteinExistence type="predicted"/>
<feature type="chain" id="PRO_5023067075" evidence="1">
    <location>
        <begin position="20"/>
        <end position="254"/>
    </location>
</feature>
<keyword evidence="3" id="KW-1185">Reference proteome</keyword>
<dbReference type="RefSeq" id="WP_138852898.1">
    <property type="nucleotide sequence ID" value="NZ_CP040710.1"/>
</dbReference>
<dbReference type="Pfam" id="PF19515">
    <property type="entry name" value="DUF6048"/>
    <property type="match status" value="1"/>
</dbReference>
<evidence type="ECO:0000313" key="3">
    <source>
        <dbReference type="Proteomes" id="UP000310017"/>
    </source>
</evidence>
<dbReference type="KEGG" id="asag:FGM00_10675"/>
<accession>A0A5B7SU06</accession>
<dbReference type="AlphaFoldDB" id="A0A5B7SU06"/>